<organism evidence="2">
    <name type="scientific">uncultured Thermomicrobiales bacterium</name>
    <dbReference type="NCBI Taxonomy" id="1645740"/>
    <lineage>
        <taxon>Bacteria</taxon>
        <taxon>Pseudomonadati</taxon>
        <taxon>Thermomicrobiota</taxon>
        <taxon>Thermomicrobia</taxon>
        <taxon>Thermomicrobiales</taxon>
        <taxon>environmental samples</taxon>
    </lineage>
</organism>
<proteinExistence type="predicted"/>
<feature type="region of interest" description="Disordered" evidence="1">
    <location>
        <begin position="1"/>
        <end position="38"/>
    </location>
</feature>
<sequence length="38" mass="4380">ERSRRAWPAPPRRGRRSRPRRGSDPARRAGARAGMDRP</sequence>
<evidence type="ECO:0000256" key="1">
    <source>
        <dbReference type="SAM" id="MobiDB-lite"/>
    </source>
</evidence>
<feature type="non-terminal residue" evidence="2">
    <location>
        <position position="38"/>
    </location>
</feature>
<feature type="non-terminal residue" evidence="2">
    <location>
        <position position="1"/>
    </location>
</feature>
<name>A0A6J4VT81_9BACT</name>
<reference evidence="2" key="1">
    <citation type="submission" date="2020-02" db="EMBL/GenBank/DDBJ databases">
        <authorList>
            <person name="Meier V. D."/>
        </authorList>
    </citation>
    <scope>NUCLEOTIDE SEQUENCE</scope>
    <source>
        <strain evidence="2">AVDCRST_MAG19</strain>
    </source>
</reference>
<dbReference type="AlphaFoldDB" id="A0A6J4VT81"/>
<gene>
    <name evidence="2" type="ORF">AVDCRST_MAG19-4697</name>
</gene>
<evidence type="ECO:0000313" key="2">
    <source>
        <dbReference type="EMBL" id="CAA9584322.1"/>
    </source>
</evidence>
<protein>
    <submittedName>
        <fullName evidence="2">Uncharacterized protein</fullName>
    </submittedName>
</protein>
<dbReference type="EMBL" id="CADCWL010000247">
    <property type="protein sequence ID" value="CAA9584322.1"/>
    <property type="molecule type" value="Genomic_DNA"/>
</dbReference>
<accession>A0A6J4VT81</accession>